<keyword evidence="2" id="KW-1185">Reference proteome</keyword>
<reference evidence="1 2" key="7">
    <citation type="journal article" date="2000" name="Virology">
        <title>Characterization of a beta-1,3-glucanase encoded by chlorella virus PBCV-1.</title>
        <authorList>
            <person name="Sun L."/>
            <person name="Gurnon J.R."/>
            <person name="Adams B.J."/>
            <person name="Graves M.V."/>
            <person name="Van Etten J.L."/>
        </authorList>
    </citation>
    <scope>NUCLEOTIDE SEQUENCE [LARGE SCALE GENOMIC DNA]</scope>
</reference>
<reference evidence="1 2" key="8">
    <citation type="journal article" date="2010" name="J. Virol.">
        <title>Microarray analysis of Paramecium bursaria chlorella virus 1 transcription.</title>
        <authorList>
            <person name="Yanai-Balser G.M."/>
            <person name="Duncan G.A."/>
            <person name="Eudy J.D."/>
            <person name="Wang D."/>
            <person name="Li X."/>
            <person name="Agarkova I.V."/>
            <person name="Dunigan D.D."/>
            <person name="Van Etten J.L."/>
        </authorList>
    </citation>
    <scope>NUCLEOTIDE SEQUENCE [LARGE SCALE GENOMIC DNA]</scope>
</reference>
<dbReference type="GeneID" id="918075"/>
<reference evidence="1 2" key="6">
    <citation type="journal article" date="1999" name="Virology">
        <title>Chlorella virus PBCV-1 encodes a functional homospermidine synthase.</title>
        <authorList>
            <person name="Kaiser A."/>
            <person name="Vollmert M."/>
            <person name="Tholl D."/>
            <person name="Graves M.V."/>
            <person name="Gurnon J.R."/>
            <person name="Xing W."/>
            <person name="Lisec A.D."/>
            <person name="Nickerson K.W."/>
            <person name="Van Etten J.L."/>
        </authorList>
    </citation>
    <scope>NUCLEOTIDE SEQUENCE [LARGE SCALE GENOMIC DNA]</scope>
</reference>
<reference evidence="1 2" key="2">
    <citation type="journal article" date="1995" name="Virology">
        <title>Analysis of 43 kb of the Chlorella virus PBCV-1 330-kb genome: map positions 45 to 88.</title>
        <authorList>
            <person name="Li Y."/>
            <person name="Lu Z."/>
            <person name="Burbank D.E."/>
            <person name="Kutish G.F."/>
            <person name="Rock D.L."/>
            <person name="Van Etten J.L."/>
        </authorList>
    </citation>
    <scope>NUCLEOTIDE SEQUENCE [LARGE SCALE GENOMIC DNA]</scope>
</reference>
<dbReference type="Proteomes" id="UP000000862">
    <property type="component" value="Segment"/>
</dbReference>
<sequence length="65" mass="7393">MSTFLGVFAFYESNSVIGFIIRVIIPFSFFGKLPECTMTHFKVVPHRSLEMEYTVLGVVTELCIV</sequence>
<protein>
    <submittedName>
        <fullName evidence="1">Uncharacterized protein</fullName>
    </submittedName>
</protein>
<dbReference type="RefSeq" id="NP_048750.2">
    <property type="nucleotide sequence ID" value="NC_000852.5"/>
</dbReference>
<dbReference type="KEGG" id="vg:918075"/>
<proteinExistence type="predicted"/>
<evidence type="ECO:0000313" key="1">
    <source>
        <dbReference type="EMBL" id="AAC96761.2"/>
    </source>
</evidence>
<dbReference type="EMBL" id="JF411744">
    <property type="protein sequence ID" value="AAC96761.2"/>
    <property type="molecule type" value="Genomic_DNA"/>
</dbReference>
<reference evidence="1 2" key="1">
    <citation type="journal article" date="1995" name="Virology">
        <title>Analysis of 45 kb of DNA located at the left end of the chlorella virus PBCV-1 genome.</title>
        <authorList>
            <person name="Lu Z."/>
            <person name="Li Y."/>
            <person name="Zhang Y."/>
            <person name="Kutish G.F."/>
            <person name="Rock D.L."/>
            <person name="Van Etten J.L."/>
        </authorList>
    </citation>
    <scope>NUCLEOTIDE SEQUENCE [LARGE SCALE GENOMIC DNA]</scope>
</reference>
<evidence type="ECO:0000313" key="2">
    <source>
        <dbReference type="Proteomes" id="UP000000862"/>
    </source>
</evidence>
<reference evidence="1 2" key="3">
    <citation type="journal article" date="1996" name="Virology">
        <title>Analysis of 94 kb of the chlorella virus PBCV-1 330-kb genome: map positions 88 to 182.</title>
        <authorList>
            <person name="Lu Z."/>
            <person name="Li Y."/>
            <person name="Que Q."/>
            <person name="Kutish G.F."/>
            <person name="Rock D.L."/>
            <person name="Van Etten J.L."/>
        </authorList>
    </citation>
    <scope>NUCLEOTIDE SEQUENCE [LARGE SCALE GENOMIC DNA]</scope>
</reference>
<reference evidence="1 2" key="4">
    <citation type="journal article" date="1996" name="Virology">
        <title>Analysis of 76 kb of the chlorella virus PBCV-1 330-kb genome: map positions 182 to 258.</title>
        <authorList>
            <person name="Kutish G.F."/>
            <person name="Li Y."/>
            <person name="Lu Z."/>
            <person name="Furuta M."/>
            <person name="Rock D.L."/>
            <person name="Van Etten J.L."/>
        </authorList>
    </citation>
    <scope>NUCLEOTIDE SEQUENCE [LARGE SCALE GENOMIC DNA]</scope>
</reference>
<name>Q98445_PBCV1</name>
<organism evidence="1 2">
    <name type="scientific">Paramecium bursaria Chlorella virus 1</name>
    <name type="common">PBCV-1</name>
    <dbReference type="NCBI Taxonomy" id="10506"/>
    <lineage>
        <taxon>Viruses</taxon>
        <taxon>Varidnaviria</taxon>
        <taxon>Bamfordvirae</taxon>
        <taxon>Nucleocytoviricota</taxon>
        <taxon>Megaviricetes</taxon>
        <taxon>Algavirales</taxon>
        <taxon>Phycodnaviridae</taxon>
        <taxon>Chlorovirus</taxon>
        <taxon>Chlorovirus vanettense</taxon>
    </lineage>
</organism>
<organismHost>
    <name type="scientific">Chlorella</name>
    <dbReference type="NCBI Taxonomy" id="3071"/>
</organismHost>
<reference evidence="1 2" key="5">
    <citation type="journal article" date="1997" name="Virology">
        <title>Analysis of 74 kb of DNA located at the right end of the 330-kb chlorella virus PBCV-1 genome.</title>
        <authorList>
            <person name="Li Y."/>
            <person name="Lu Z."/>
            <person name="Sun L."/>
            <person name="Ropp S."/>
            <person name="Kutish G.F."/>
            <person name="Rock D.L."/>
            <person name="Van Etten J.L."/>
        </authorList>
    </citation>
    <scope>NUCLEOTIDE SEQUENCE [LARGE SCALE GENOMIC DNA]</scope>
</reference>
<accession>Q98445</accession>
<gene>
    <name evidence="1" type="primary">a393L</name>
</gene>